<reference evidence="1 2" key="2">
    <citation type="journal article" date="2022" name="Mol. Ecol. Resour.">
        <title>The genomes of chicory, endive, great burdock and yacon provide insights into Asteraceae paleo-polyploidization history and plant inulin production.</title>
        <authorList>
            <person name="Fan W."/>
            <person name="Wang S."/>
            <person name="Wang H."/>
            <person name="Wang A."/>
            <person name="Jiang F."/>
            <person name="Liu H."/>
            <person name="Zhao H."/>
            <person name="Xu D."/>
            <person name="Zhang Y."/>
        </authorList>
    </citation>
    <scope>NUCLEOTIDE SEQUENCE [LARGE SCALE GENOMIC DNA]</scope>
    <source>
        <strain evidence="2">cv. Yunnan</strain>
        <tissue evidence="1">Leaves</tissue>
    </source>
</reference>
<reference evidence="2" key="1">
    <citation type="journal article" date="2022" name="Mol. Ecol. Resour.">
        <title>The genomes of chicory, endive, great burdock and yacon provide insights into Asteraceae palaeo-polyploidization history and plant inulin production.</title>
        <authorList>
            <person name="Fan W."/>
            <person name="Wang S."/>
            <person name="Wang H."/>
            <person name="Wang A."/>
            <person name="Jiang F."/>
            <person name="Liu H."/>
            <person name="Zhao H."/>
            <person name="Xu D."/>
            <person name="Zhang Y."/>
        </authorList>
    </citation>
    <scope>NUCLEOTIDE SEQUENCE [LARGE SCALE GENOMIC DNA]</scope>
    <source>
        <strain evidence="2">cv. Yunnan</strain>
    </source>
</reference>
<sequence>MRIWLFIYQHHNLFHILSCNLKQFVLAFVHLNSEDYLLFCFEISSLSLTIEKKCMKKMEIKSIDVD</sequence>
<organism evidence="1 2">
    <name type="scientific">Smallanthus sonchifolius</name>
    <dbReference type="NCBI Taxonomy" id="185202"/>
    <lineage>
        <taxon>Eukaryota</taxon>
        <taxon>Viridiplantae</taxon>
        <taxon>Streptophyta</taxon>
        <taxon>Embryophyta</taxon>
        <taxon>Tracheophyta</taxon>
        <taxon>Spermatophyta</taxon>
        <taxon>Magnoliopsida</taxon>
        <taxon>eudicotyledons</taxon>
        <taxon>Gunneridae</taxon>
        <taxon>Pentapetalae</taxon>
        <taxon>asterids</taxon>
        <taxon>campanulids</taxon>
        <taxon>Asterales</taxon>
        <taxon>Asteraceae</taxon>
        <taxon>Asteroideae</taxon>
        <taxon>Heliantheae alliance</taxon>
        <taxon>Millerieae</taxon>
        <taxon>Smallanthus</taxon>
    </lineage>
</organism>
<evidence type="ECO:0000313" key="2">
    <source>
        <dbReference type="Proteomes" id="UP001056120"/>
    </source>
</evidence>
<name>A0ACB9I043_9ASTR</name>
<evidence type="ECO:0000313" key="1">
    <source>
        <dbReference type="EMBL" id="KAI3801167.1"/>
    </source>
</evidence>
<keyword evidence="2" id="KW-1185">Reference proteome</keyword>
<protein>
    <submittedName>
        <fullName evidence="1">Uncharacterized protein</fullName>
    </submittedName>
</protein>
<accession>A0ACB9I043</accession>
<proteinExistence type="predicted"/>
<gene>
    <name evidence="1" type="ORF">L1987_29270</name>
</gene>
<comment type="caution">
    <text evidence="1">The sequence shown here is derived from an EMBL/GenBank/DDBJ whole genome shotgun (WGS) entry which is preliminary data.</text>
</comment>
<dbReference type="Proteomes" id="UP001056120">
    <property type="component" value="Linkage Group LG10"/>
</dbReference>
<dbReference type="EMBL" id="CM042027">
    <property type="protein sequence ID" value="KAI3801167.1"/>
    <property type="molecule type" value="Genomic_DNA"/>
</dbReference>